<organism evidence="2 3">
    <name type="scientific">Phenylobacterium terrae</name>
    <dbReference type="NCBI Taxonomy" id="2665495"/>
    <lineage>
        <taxon>Bacteria</taxon>
        <taxon>Pseudomonadati</taxon>
        <taxon>Pseudomonadota</taxon>
        <taxon>Alphaproteobacteria</taxon>
        <taxon>Caulobacterales</taxon>
        <taxon>Caulobacteraceae</taxon>
        <taxon>Phenylobacterium</taxon>
    </lineage>
</organism>
<keyword evidence="1" id="KW-0732">Signal</keyword>
<feature type="signal peptide" evidence="1">
    <location>
        <begin position="1"/>
        <end position="18"/>
    </location>
</feature>
<gene>
    <name evidence="2" type="ORF">ACFSC0_02120</name>
</gene>
<evidence type="ECO:0000313" key="3">
    <source>
        <dbReference type="Proteomes" id="UP001597237"/>
    </source>
</evidence>
<accession>A0ABW4MWA1</accession>
<dbReference type="EMBL" id="JBHUEY010000001">
    <property type="protein sequence ID" value="MFD1782175.1"/>
    <property type="molecule type" value="Genomic_DNA"/>
</dbReference>
<protein>
    <submittedName>
        <fullName evidence="2">Uncharacterized protein</fullName>
    </submittedName>
</protein>
<reference evidence="3" key="1">
    <citation type="journal article" date="2019" name="Int. J. Syst. Evol. Microbiol.">
        <title>The Global Catalogue of Microorganisms (GCM) 10K type strain sequencing project: providing services to taxonomists for standard genome sequencing and annotation.</title>
        <authorList>
            <consortium name="The Broad Institute Genomics Platform"/>
            <consortium name="The Broad Institute Genome Sequencing Center for Infectious Disease"/>
            <person name="Wu L."/>
            <person name="Ma J."/>
        </authorList>
    </citation>
    <scope>NUCLEOTIDE SEQUENCE [LARGE SCALE GENOMIC DNA]</scope>
    <source>
        <strain evidence="3">DFY28</strain>
    </source>
</reference>
<dbReference type="Proteomes" id="UP001597237">
    <property type="component" value="Unassembled WGS sequence"/>
</dbReference>
<comment type="caution">
    <text evidence="2">The sequence shown here is derived from an EMBL/GenBank/DDBJ whole genome shotgun (WGS) entry which is preliminary data.</text>
</comment>
<sequence>MRAALILAAVLTAGAAQAQEADPAPRWMGAVEKTEAHLTYAVPESDEVELSLNCTRKTGQIRIFFPVEERLAETLRGSTWLDKVGRPAPWPVSVTVASGAQSTTVRGEAHPDELAGGSSISVELTDRAPVMQAFAKTGELRVSALGTTVAVPPAPRRDASRLVRACR</sequence>
<dbReference type="RefSeq" id="WP_377280998.1">
    <property type="nucleotide sequence ID" value="NZ_JBHRSI010000003.1"/>
</dbReference>
<evidence type="ECO:0000313" key="2">
    <source>
        <dbReference type="EMBL" id="MFD1782175.1"/>
    </source>
</evidence>
<keyword evidence="3" id="KW-1185">Reference proteome</keyword>
<proteinExistence type="predicted"/>
<evidence type="ECO:0000256" key="1">
    <source>
        <dbReference type="SAM" id="SignalP"/>
    </source>
</evidence>
<feature type="chain" id="PRO_5045064531" evidence="1">
    <location>
        <begin position="19"/>
        <end position="167"/>
    </location>
</feature>
<name>A0ABW4MWA1_9CAUL</name>